<protein>
    <submittedName>
        <fullName evidence="5">Proprotein convertase subtilisin/kexin type 9-like</fullName>
    </submittedName>
</protein>
<evidence type="ECO:0000259" key="3">
    <source>
        <dbReference type="Pfam" id="PF18463"/>
    </source>
</evidence>
<evidence type="ECO:0000313" key="4">
    <source>
        <dbReference type="Proteomes" id="UP000694865"/>
    </source>
</evidence>
<dbReference type="Pfam" id="PF18459">
    <property type="entry name" value="PCSK9_C1"/>
    <property type="match status" value="1"/>
</dbReference>
<evidence type="ECO:0000313" key="5">
    <source>
        <dbReference type="RefSeq" id="XP_002739089.1"/>
    </source>
</evidence>
<accession>A0ABM0GWU2</accession>
<dbReference type="Gene3D" id="2.60.120.690">
    <property type="entry name" value="Proprotein convertase subtilisin/kexin type 9"/>
    <property type="match status" value="1"/>
</dbReference>
<organism evidence="4 5">
    <name type="scientific">Saccoglossus kowalevskii</name>
    <name type="common">Acorn worm</name>
    <dbReference type="NCBI Taxonomy" id="10224"/>
    <lineage>
        <taxon>Eukaryota</taxon>
        <taxon>Metazoa</taxon>
        <taxon>Hemichordata</taxon>
        <taxon>Enteropneusta</taxon>
        <taxon>Harrimaniidae</taxon>
        <taxon>Saccoglossus</taxon>
    </lineage>
</organism>
<dbReference type="Proteomes" id="UP000694865">
    <property type="component" value="Unplaced"/>
</dbReference>
<dbReference type="InterPro" id="IPR041254">
    <property type="entry name" value="PCSK9_C1"/>
</dbReference>
<gene>
    <name evidence="5" type="primary">LOC100378184</name>
</gene>
<evidence type="ECO:0000256" key="1">
    <source>
        <dbReference type="SAM" id="SignalP"/>
    </source>
</evidence>
<feature type="domain" description="Proprotein convertase subtilisin/kexin type 9 C-terminal" evidence="2">
    <location>
        <begin position="73"/>
        <end position="151"/>
    </location>
</feature>
<keyword evidence="1" id="KW-0732">Signal</keyword>
<feature type="chain" id="PRO_5047435023" evidence="1">
    <location>
        <begin position="21"/>
        <end position="315"/>
    </location>
</feature>
<dbReference type="RefSeq" id="XP_002739089.1">
    <property type="nucleotide sequence ID" value="XM_002739043.2"/>
</dbReference>
<dbReference type="Pfam" id="PF18463">
    <property type="entry name" value="PCSK9_C3"/>
    <property type="match status" value="1"/>
</dbReference>
<dbReference type="InterPro" id="IPR041051">
    <property type="entry name" value="PCSK9_C3"/>
</dbReference>
<feature type="domain" description="Proprotein convertase subtilisin/kexin type 9 C-terminal" evidence="3">
    <location>
        <begin position="239"/>
        <end position="312"/>
    </location>
</feature>
<dbReference type="GeneID" id="100378184"/>
<keyword evidence="4" id="KW-1185">Reference proteome</keyword>
<evidence type="ECO:0000259" key="2">
    <source>
        <dbReference type="Pfam" id="PF18459"/>
    </source>
</evidence>
<reference evidence="5" key="1">
    <citation type="submission" date="2025-08" db="UniProtKB">
        <authorList>
            <consortium name="RefSeq"/>
        </authorList>
    </citation>
    <scope>IDENTIFICATION</scope>
    <source>
        <tissue evidence="5">Testes</tissue>
    </source>
</reference>
<feature type="signal peptide" evidence="1">
    <location>
        <begin position="1"/>
        <end position="20"/>
    </location>
</feature>
<sequence length="315" mass="33676">MYTNAFLFTVFLLVTSAGDASVISVQTCDVCDLYDVSATTADTVARISENIDLIRNEIGQLKSKECATNIQPVCTTRQGLVSNTGDDDPSQVTCLEDEVMTGCSSLLQGGGHDSRDGEKIVFSVQGRATCVAYNGVGGAGVRAFARCCTWPDMTCYYPKSEKSERQDDAIAETVCDHWFNRRPTIPTGCMAYTPWTCIDGARPVGDQSEETTSPITRNACQAINGYCGAGVYSYAACCSAPDLECGVKYSTKSGVDIGDIAEVWCDEGWTLTGCNSYTAWVGNHGAYIEDDTCKAVNGNGGGTWAVATCCRGQHH</sequence>
<proteinExistence type="predicted"/>
<name>A0ABM0GWU2_SACKO</name>